<sequence>MSAHQPADGVPLSLAQVETLTRRALLACGVDPRNEAAITASVVAAEAEGIHSHGLARLPTYCEHARVGKIDGRARPVLDSPKPGLVRVDAKGGFAHPAIDFGLPALCEAAKAQGIAALAVTNSYNCGVVGYHVERIAREGLLALGFVNAPASIAPMGGTRPVFGTNPIAIAVPRAGREPLVLDQSSSVVAKSEIVVHQQRGEPIPLGWALDRDGNPTTDPKAALSGGTMVPAGGYKGAGLALIVEIFAAWLTGANLSIDASSFADNLGGSPRTGQCFIAIDFGALTEDGASDRLERLFSAITGQEGARLPGERRNGARQRTARDGVVISRKLFETLEAYAGAA</sequence>
<accession>A0A1D7TYQ4</accession>
<keyword evidence="2" id="KW-0560">Oxidoreductase</keyword>
<keyword evidence="4" id="KW-1185">Reference proteome</keyword>
<dbReference type="STRING" id="1526658.BHK69_06980"/>
<dbReference type="PANTHER" id="PTHR11091:SF0">
    <property type="entry name" value="MALATE DEHYDROGENASE"/>
    <property type="match status" value="1"/>
</dbReference>
<evidence type="ECO:0000256" key="1">
    <source>
        <dbReference type="ARBA" id="ARBA00006056"/>
    </source>
</evidence>
<dbReference type="InterPro" id="IPR043144">
    <property type="entry name" value="Mal/L-sulf/L-lact_DH-like_ah"/>
</dbReference>
<dbReference type="PANTHER" id="PTHR11091">
    <property type="entry name" value="OXIDOREDUCTASE-RELATED"/>
    <property type="match status" value="1"/>
</dbReference>
<comment type="similarity">
    <text evidence="1">Belongs to the LDH2/MDH2 oxidoreductase family.</text>
</comment>
<gene>
    <name evidence="3" type="ORF">BHK69_06980</name>
</gene>
<dbReference type="RefSeq" id="WP_069689466.1">
    <property type="nucleotide sequence ID" value="NZ_CP017147.1"/>
</dbReference>
<dbReference type="AlphaFoldDB" id="A0A1D7TYQ4"/>
<dbReference type="SUPFAM" id="SSF89733">
    <property type="entry name" value="L-sulfolactate dehydrogenase-like"/>
    <property type="match status" value="1"/>
</dbReference>
<dbReference type="Gene3D" id="3.30.1370.60">
    <property type="entry name" value="Hypothetical oxidoreductase yiak, domain 2"/>
    <property type="match status" value="1"/>
</dbReference>
<dbReference type="KEGG" id="bvv:BHK69_06980"/>
<evidence type="ECO:0000313" key="4">
    <source>
        <dbReference type="Proteomes" id="UP000094969"/>
    </source>
</evidence>
<dbReference type="Pfam" id="PF02615">
    <property type="entry name" value="Ldh_2"/>
    <property type="match status" value="1"/>
</dbReference>
<organism evidence="3 4">
    <name type="scientific">Bosea vaviloviae</name>
    <dbReference type="NCBI Taxonomy" id="1526658"/>
    <lineage>
        <taxon>Bacteria</taxon>
        <taxon>Pseudomonadati</taxon>
        <taxon>Pseudomonadota</taxon>
        <taxon>Alphaproteobacteria</taxon>
        <taxon>Hyphomicrobiales</taxon>
        <taxon>Boseaceae</taxon>
        <taxon>Bosea</taxon>
    </lineage>
</organism>
<dbReference type="InterPro" id="IPR003767">
    <property type="entry name" value="Malate/L-lactate_DH-like"/>
</dbReference>
<dbReference type="InterPro" id="IPR043143">
    <property type="entry name" value="Mal/L-sulf/L-lact_DH-like_NADP"/>
</dbReference>
<reference evidence="3 4" key="1">
    <citation type="journal article" date="2015" name="Antonie Van Leeuwenhoek">
        <title>Bosea vaviloviae sp. nov., a new species of slow-growing rhizobia isolated from nodules of the relict species Vavilovia formosa (Stev.) Fed.</title>
        <authorList>
            <person name="Safronova V.I."/>
            <person name="Kuznetsova I.G."/>
            <person name="Sazanova A.L."/>
            <person name="Kimeklis A.K."/>
            <person name="Belimov A.A."/>
            <person name="Andronov E.E."/>
            <person name="Pinaev A.G."/>
            <person name="Chizhevskaya E.P."/>
            <person name="Pukhaev A.R."/>
            <person name="Popov K.P."/>
            <person name="Willems A."/>
            <person name="Tikhonovich I.A."/>
        </authorList>
    </citation>
    <scope>NUCLEOTIDE SEQUENCE [LARGE SCALE GENOMIC DNA]</scope>
    <source>
        <strain evidence="3 4">Vaf18</strain>
    </source>
</reference>
<evidence type="ECO:0000313" key="3">
    <source>
        <dbReference type="EMBL" id="AOO80246.1"/>
    </source>
</evidence>
<dbReference type="InterPro" id="IPR036111">
    <property type="entry name" value="Mal/L-sulfo/L-lacto_DH-like_sf"/>
</dbReference>
<dbReference type="EMBL" id="CP017147">
    <property type="protein sequence ID" value="AOO80246.1"/>
    <property type="molecule type" value="Genomic_DNA"/>
</dbReference>
<proteinExistence type="inferred from homology"/>
<protein>
    <submittedName>
        <fullName evidence="3">Sulfolactate dehydrogenase</fullName>
    </submittedName>
</protein>
<dbReference type="OrthoDB" id="9811519at2"/>
<dbReference type="Gene3D" id="1.10.1530.10">
    <property type="match status" value="1"/>
</dbReference>
<dbReference type="Proteomes" id="UP000094969">
    <property type="component" value="Chromosome"/>
</dbReference>
<dbReference type="GO" id="GO:0016491">
    <property type="term" value="F:oxidoreductase activity"/>
    <property type="evidence" value="ECO:0007669"/>
    <property type="project" value="UniProtKB-KW"/>
</dbReference>
<name>A0A1D7TYQ4_9HYPH</name>
<evidence type="ECO:0000256" key="2">
    <source>
        <dbReference type="ARBA" id="ARBA00023002"/>
    </source>
</evidence>